<dbReference type="AlphaFoldDB" id="A0A6I6UMK9"/>
<dbReference type="Proteomes" id="UP000465062">
    <property type="component" value="Chromosome"/>
</dbReference>
<dbReference type="PANTHER" id="PTHR39179">
    <property type="entry name" value="SPORE COAT PROTEIN I"/>
    <property type="match status" value="1"/>
</dbReference>
<keyword evidence="2" id="KW-0808">Transferase</keyword>
<evidence type="ECO:0000313" key="3">
    <source>
        <dbReference type="Proteomes" id="UP000465062"/>
    </source>
</evidence>
<dbReference type="SUPFAM" id="SSF56112">
    <property type="entry name" value="Protein kinase-like (PK-like)"/>
    <property type="match status" value="1"/>
</dbReference>
<protein>
    <submittedName>
        <fullName evidence="2">Phosphotransferase</fullName>
    </submittedName>
</protein>
<sequence>MSDFPLKLKNILSEYDISKDFLVEEVLSGTINKVFRITYKGKTIVLRQYNVTRNSHRLNFVLESIVQLKKRGVSVPHIYHTKKNKLYVSFAGSYWYLMDYLEGQNYEYNNVLQLKSTVRELARLHMTPLNSLPYYEPHYIPVDFWFKKPIKWLGITKIMCEEYLKESLDEYWNLFHQTLDDLSEINICELYQLPLTNTHGDFHGMNMKFLEDQVQGMFDFDNYDIRPRIYDIGYSLLMLAREGRGDYKIKPEYIDVFFQEYEKNAYPLLDIEIELILPFMLSSHLPDYFYLKQLIQKKGDVKRSINSYYTAITSINSFSKEILNKLRLRGSKNDIYT</sequence>
<proteinExistence type="predicted"/>
<name>A0A6I6UMK9_9BACI</name>
<dbReference type="Gene3D" id="3.90.1200.10">
    <property type="match status" value="1"/>
</dbReference>
<organism evidence="2 3">
    <name type="scientific">Rossellomorea vietnamensis</name>
    <dbReference type="NCBI Taxonomy" id="218284"/>
    <lineage>
        <taxon>Bacteria</taxon>
        <taxon>Bacillati</taxon>
        <taxon>Bacillota</taxon>
        <taxon>Bacilli</taxon>
        <taxon>Bacillales</taxon>
        <taxon>Bacillaceae</taxon>
        <taxon>Rossellomorea</taxon>
    </lineage>
</organism>
<accession>A0A6I6UMK9</accession>
<dbReference type="GO" id="GO:0042601">
    <property type="term" value="C:endospore-forming forespore"/>
    <property type="evidence" value="ECO:0007669"/>
    <property type="project" value="TreeGrafter"/>
</dbReference>
<dbReference type="RefSeq" id="WP_159360962.1">
    <property type="nucleotide sequence ID" value="NZ_CP047394.1"/>
</dbReference>
<feature type="domain" description="Aminoglycoside phosphotransferase" evidence="1">
    <location>
        <begin position="24"/>
        <end position="265"/>
    </location>
</feature>
<dbReference type="InterPro" id="IPR011009">
    <property type="entry name" value="Kinase-like_dom_sf"/>
</dbReference>
<dbReference type="KEGG" id="bvq:FHE72_01165"/>
<evidence type="ECO:0000259" key="1">
    <source>
        <dbReference type="Pfam" id="PF01636"/>
    </source>
</evidence>
<dbReference type="InterPro" id="IPR047175">
    <property type="entry name" value="CotS-like"/>
</dbReference>
<dbReference type="PANTHER" id="PTHR39179:SF1">
    <property type="entry name" value="SPORE COAT PROTEIN I"/>
    <property type="match status" value="1"/>
</dbReference>
<evidence type="ECO:0000313" key="2">
    <source>
        <dbReference type="EMBL" id="QHE59803.1"/>
    </source>
</evidence>
<dbReference type="GO" id="GO:0016740">
    <property type="term" value="F:transferase activity"/>
    <property type="evidence" value="ECO:0007669"/>
    <property type="project" value="UniProtKB-KW"/>
</dbReference>
<dbReference type="Pfam" id="PF01636">
    <property type="entry name" value="APH"/>
    <property type="match status" value="1"/>
</dbReference>
<reference evidence="2 3" key="1">
    <citation type="submission" date="2019-06" db="EMBL/GenBank/DDBJ databases">
        <title>An operon consisting of a P-type ATPase gene and a transcriptional regular gene given the different cadmium resistance in Bacillus vietamensis 151-6 and Bacillus marisflavi 151-25.</title>
        <authorList>
            <person name="Yu X."/>
        </authorList>
    </citation>
    <scope>NUCLEOTIDE SEQUENCE [LARGE SCALE GENOMIC DNA]</scope>
    <source>
        <strain evidence="2 3">151-6</strain>
    </source>
</reference>
<dbReference type="EMBL" id="CP047394">
    <property type="protein sequence ID" value="QHE59803.1"/>
    <property type="molecule type" value="Genomic_DNA"/>
</dbReference>
<gene>
    <name evidence="2" type="ORF">FHE72_01165</name>
</gene>
<dbReference type="InterPro" id="IPR002575">
    <property type="entry name" value="Aminoglycoside_PTrfase"/>
</dbReference>
<dbReference type="Gene3D" id="3.30.200.20">
    <property type="entry name" value="Phosphorylase Kinase, domain 1"/>
    <property type="match status" value="1"/>
</dbReference>